<evidence type="ECO:0000313" key="3">
    <source>
        <dbReference type="Proteomes" id="UP001228049"/>
    </source>
</evidence>
<dbReference type="AlphaFoldDB" id="A0AAD9B7Z7"/>
<sequence>MRSAPSQRAPSQTVASLIYMVHGEHYLNLKPGPVYSNHEAFVELYDRQRESLFSSSWPSIKTVFGLAAIGAASLTIGAYLTQK</sequence>
<keyword evidence="1" id="KW-0812">Transmembrane</keyword>
<accession>A0AAD9B7Z7</accession>
<feature type="transmembrane region" description="Helical" evidence="1">
    <location>
        <begin position="62"/>
        <end position="81"/>
    </location>
</feature>
<evidence type="ECO:0000313" key="2">
    <source>
        <dbReference type="EMBL" id="KAK1878606.1"/>
    </source>
</evidence>
<organism evidence="2 3">
    <name type="scientific">Dissostichus eleginoides</name>
    <name type="common">Patagonian toothfish</name>
    <name type="synonym">Dissostichus amissus</name>
    <dbReference type="NCBI Taxonomy" id="100907"/>
    <lineage>
        <taxon>Eukaryota</taxon>
        <taxon>Metazoa</taxon>
        <taxon>Chordata</taxon>
        <taxon>Craniata</taxon>
        <taxon>Vertebrata</taxon>
        <taxon>Euteleostomi</taxon>
        <taxon>Actinopterygii</taxon>
        <taxon>Neopterygii</taxon>
        <taxon>Teleostei</taxon>
        <taxon>Neoteleostei</taxon>
        <taxon>Acanthomorphata</taxon>
        <taxon>Eupercaria</taxon>
        <taxon>Perciformes</taxon>
        <taxon>Notothenioidei</taxon>
        <taxon>Nototheniidae</taxon>
        <taxon>Dissostichus</taxon>
    </lineage>
</organism>
<keyword evidence="1" id="KW-1133">Transmembrane helix</keyword>
<name>A0AAD9B7Z7_DISEL</name>
<keyword evidence="3" id="KW-1185">Reference proteome</keyword>
<comment type="caution">
    <text evidence="2">The sequence shown here is derived from an EMBL/GenBank/DDBJ whole genome shotgun (WGS) entry which is preliminary data.</text>
</comment>
<evidence type="ECO:0000256" key="1">
    <source>
        <dbReference type="SAM" id="Phobius"/>
    </source>
</evidence>
<proteinExistence type="predicted"/>
<reference evidence="2" key="1">
    <citation type="submission" date="2023-04" db="EMBL/GenBank/DDBJ databases">
        <title>Chromosome-level genome of Chaenocephalus aceratus.</title>
        <authorList>
            <person name="Park H."/>
        </authorList>
    </citation>
    <scope>NUCLEOTIDE SEQUENCE</scope>
    <source>
        <strain evidence="2">DE</strain>
        <tissue evidence="2">Muscle</tissue>
    </source>
</reference>
<gene>
    <name evidence="2" type="ORF">KUDE01_026732</name>
</gene>
<dbReference type="EMBL" id="JASDAP010000026">
    <property type="protein sequence ID" value="KAK1878606.1"/>
    <property type="molecule type" value="Genomic_DNA"/>
</dbReference>
<dbReference type="Proteomes" id="UP001228049">
    <property type="component" value="Unassembled WGS sequence"/>
</dbReference>
<keyword evidence="1" id="KW-0472">Membrane</keyword>
<protein>
    <submittedName>
        <fullName evidence="2">Apoptosis regulator Bcl-2</fullName>
    </submittedName>
</protein>